<name>A0A482V9C5_ASBVE</name>
<dbReference type="OrthoDB" id="6691447at2759"/>
<protein>
    <submittedName>
        <fullName evidence="1">Uncharacterized protein</fullName>
    </submittedName>
</protein>
<keyword evidence="2" id="KW-1185">Reference proteome</keyword>
<evidence type="ECO:0000313" key="1">
    <source>
        <dbReference type="EMBL" id="RZB39847.1"/>
    </source>
</evidence>
<organism evidence="1 2">
    <name type="scientific">Asbolus verrucosus</name>
    <name type="common">Desert ironclad beetle</name>
    <dbReference type="NCBI Taxonomy" id="1661398"/>
    <lineage>
        <taxon>Eukaryota</taxon>
        <taxon>Metazoa</taxon>
        <taxon>Ecdysozoa</taxon>
        <taxon>Arthropoda</taxon>
        <taxon>Hexapoda</taxon>
        <taxon>Insecta</taxon>
        <taxon>Pterygota</taxon>
        <taxon>Neoptera</taxon>
        <taxon>Endopterygota</taxon>
        <taxon>Coleoptera</taxon>
        <taxon>Polyphaga</taxon>
        <taxon>Cucujiformia</taxon>
        <taxon>Tenebrionidae</taxon>
        <taxon>Pimeliinae</taxon>
        <taxon>Asbolus</taxon>
    </lineage>
</organism>
<dbReference type="Proteomes" id="UP000292052">
    <property type="component" value="Unassembled WGS sequence"/>
</dbReference>
<reference evidence="1 2" key="1">
    <citation type="submission" date="2017-03" db="EMBL/GenBank/DDBJ databases">
        <title>Genome of the blue death feigning beetle - Asbolus verrucosus.</title>
        <authorList>
            <person name="Rider S.D."/>
        </authorList>
    </citation>
    <scope>NUCLEOTIDE SEQUENCE [LARGE SCALE GENOMIC DNA]</scope>
    <source>
        <strain evidence="1">Butters</strain>
        <tissue evidence="1">Head and leg muscle</tissue>
    </source>
</reference>
<gene>
    <name evidence="1" type="ORF">BDFB_004578</name>
</gene>
<dbReference type="EMBL" id="QDEB01124712">
    <property type="protein sequence ID" value="RZB39847.1"/>
    <property type="molecule type" value="Genomic_DNA"/>
</dbReference>
<sequence>MEEDVELCLEVQVDPASKRILSNPEKCRSTLLDVTVVKPKEMEAFGTQRTNTLRADEVRKLITSMEKQRRKKQKFLDKLKYDDTIIKVRKHDDSDRYRRSRKSYSKHRDRISSASPIDDLERKDFIGITESVEPLFCEIRRSLKNVETRITNMQDINLMISQTTVDESASEVFPRRRKRSPFANRNRLKNPSVYRVETAPHNLRSVLVCKNKDRYFGRGEKVEGKCLCENCGIIGLLMECQKHPLLSELSESQSPSSECNRRKKRARFNVSKFDDTERKNYDDIAYINQLTKRVKLLEERLALQEERVVPKEYFKKIMSKVGSNFSPKLFKAKSEISEACSGKQGKKMKIDEKLVKTSMLFDKAFPCQSNENLKCFRANLNYNKMKEHKSPHDKNDKSTNTHDDYYSGHIWRWGEEILKPGIDLKNRIVTLLTDILSKFALSENCSTDTSLKAGKPDDFTSEAFKKLIKHANTRVFNAEIDTKRKFLARDDQATNDGVKSEKNRNFGGHKTALKHGEYHEKKESAPYGKNINVSYVNPKLNQWRKDSHSELKAEDNAKGKEEFLKIVAKAKQYQKDVLWRNIWNQAKANTQTRDDKITIKIPGSGKDSKGNVMLETELTIGEVEEILRGH</sequence>
<dbReference type="AlphaFoldDB" id="A0A482V9C5"/>
<evidence type="ECO:0000313" key="2">
    <source>
        <dbReference type="Proteomes" id="UP000292052"/>
    </source>
</evidence>
<accession>A0A482V9C5</accession>
<proteinExistence type="predicted"/>
<comment type="caution">
    <text evidence="1">The sequence shown here is derived from an EMBL/GenBank/DDBJ whole genome shotgun (WGS) entry which is preliminary data.</text>
</comment>